<dbReference type="AlphaFoldDB" id="A0A1X7VR42"/>
<dbReference type="InParanoid" id="A0A1X7VR42"/>
<dbReference type="EnsemblMetazoa" id="Aqu2.1.42369_001">
    <property type="protein sequence ID" value="Aqu2.1.42369_001"/>
    <property type="gene ID" value="Aqu2.1.42369"/>
</dbReference>
<feature type="compositionally biased region" description="Basic and acidic residues" evidence="1">
    <location>
        <begin position="27"/>
        <end position="38"/>
    </location>
</feature>
<dbReference type="InterPro" id="IPR042567">
    <property type="entry name" value="SPIN/Ssty_sf"/>
</dbReference>
<evidence type="ECO:0000313" key="2">
    <source>
        <dbReference type="EnsemblMetazoa" id="Aqu2.1.42369_001"/>
    </source>
</evidence>
<protein>
    <submittedName>
        <fullName evidence="2">Uncharacterized protein</fullName>
    </submittedName>
</protein>
<dbReference type="Gene3D" id="2.80.10.70">
    <property type="entry name" value="Spindlin/Ssty"/>
    <property type="match status" value="1"/>
</dbReference>
<feature type="region of interest" description="Disordered" evidence="1">
    <location>
        <begin position="27"/>
        <end position="48"/>
    </location>
</feature>
<dbReference type="OrthoDB" id="6152127at2759"/>
<proteinExistence type="predicted"/>
<sequence length="220" mass="26003">MKSLDTLPEEKHDKVLSLAMERRLVVANERKEDNEKRSEKRRKKMLEDHSKKMALLQKAQEERQKLSHLHVITSSEELSRCIEEIENETCSSSKKKTKQYALLREQINIRNELLDLDIRIVFSQARRKCPLEEIERELAEFIEFTTASVVYEVTNNGHLLVGKCISHKFEVDTAEEKWYDGVIIYYDCETKLFEIMYDEEEEHCSFDLTEDAMMGDLLIH</sequence>
<organism evidence="2">
    <name type="scientific">Amphimedon queenslandica</name>
    <name type="common">Sponge</name>
    <dbReference type="NCBI Taxonomy" id="400682"/>
    <lineage>
        <taxon>Eukaryota</taxon>
        <taxon>Metazoa</taxon>
        <taxon>Porifera</taxon>
        <taxon>Demospongiae</taxon>
        <taxon>Heteroscleromorpha</taxon>
        <taxon>Haplosclerida</taxon>
        <taxon>Niphatidae</taxon>
        <taxon>Amphimedon</taxon>
    </lineage>
</organism>
<evidence type="ECO:0000256" key="1">
    <source>
        <dbReference type="SAM" id="MobiDB-lite"/>
    </source>
</evidence>
<accession>A0A1X7VR42</accession>
<reference evidence="2" key="1">
    <citation type="submission" date="2017-05" db="UniProtKB">
        <authorList>
            <consortium name="EnsemblMetazoa"/>
        </authorList>
    </citation>
    <scope>IDENTIFICATION</scope>
</reference>
<name>A0A1X7VR42_AMPQE</name>